<reference evidence="1" key="1">
    <citation type="submission" date="2022-12" db="EMBL/GenBank/DDBJ databases">
        <title>Draft genome sequence of the thermophilic strain Brevibacillus thermoruber HT42, isolated from Los Humeros, Puebla, Mexico, with biotechnological potential.</title>
        <authorList>
            <person name="Lara Sanchez J."/>
            <person name="Solis Palacios R."/>
            <person name="Bustos Baena A.S."/>
            <person name="Ruz Baez A.E."/>
            <person name="Espinosa Luna G."/>
            <person name="Oliart Ros R.M."/>
        </authorList>
    </citation>
    <scope>NUCLEOTIDE SEQUENCE</scope>
    <source>
        <strain evidence="1">HT42</strain>
    </source>
</reference>
<dbReference type="RefSeq" id="WP_271139391.1">
    <property type="nucleotide sequence ID" value="NZ_JAPYYP010000002.1"/>
</dbReference>
<evidence type="ECO:0008006" key="3">
    <source>
        <dbReference type="Google" id="ProtNLM"/>
    </source>
</evidence>
<accession>A0A9X3TMM3</accession>
<keyword evidence="2" id="KW-1185">Reference proteome</keyword>
<organism evidence="1 2">
    <name type="scientific">Brevibacillus thermoruber</name>
    <dbReference type="NCBI Taxonomy" id="33942"/>
    <lineage>
        <taxon>Bacteria</taxon>
        <taxon>Bacillati</taxon>
        <taxon>Bacillota</taxon>
        <taxon>Bacilli</taxon>
        <taxon>Bacillales</taxon>
        <taxon>Paenibacillaceae</taxon>
        <taxon>Brevibacillus</taxon>
    </lineage>
</organism>
<sequence>MGECRLNHSAEDVRAKLAEQTPYLPEVLVDRLEGLIATPLSQETLNELFHLLKKYDLASPEERAEREQKLARLAG</sequence>
<dbReference type="EMBL" id="JAPYYP010000002">
    <property type="protein sequence ID" value="MDA5107142.1"/>
    <property type="molecule type" value="Genomic_DNA"/>
</dbReference>
<name>A0A9X3TMM3_9BACL</name>
<comment type="caution">
    <text evidence="1">The sequence shown here is derived from an EMBL/GenBank/DDBJ whole genome shotgun (WGS) entry which is preliminary data.</text>
</comment>
<evidence type="ECO:0000313" key="1">
    <source>
        <dbReference type="EMBL" id="MDA5107142.1"/>
    </source>
</evidence>
<dbReference type="AlphaFoldDB" id="A0A9X3TMM3"/>
<proteinExistence type="predicted"/>
<dbReference type="Proteomes" id="UP001151071">
    <property type="component" value="Unassembled WGS sequence"/>
</dbReference>
<evidence type="ECO:0000313" key="2">
    <source>
        <dbReference type="Proteomes" id="UP001151071"/>
    </source>
</evidence>
<protein>
    <recommendedName>
        <fullName evidence="3">50S ribosomal protein L7ae</fullName>
    </recommendedName>
</protein>
<gene>
    <name evidence="1" type="ORF">O3V59_02095</name>
</gene>